<dbReference type="SUPFAM" id="SSF82693">
    <property type="entry name" value="Multidrug efflux transporter AcrB pore domain, PN1, PN2, PC1 and PC2 subdomains"/>
    <property type="match status" value="3"/>
</dbReference>
<dbReference type="Gene3D" id="3.30.70.1430">
    <property type="entry name" value="Multidrug efflux transporter AcrB pore domain"/>
    <property type="match status" value="2"/>
</dbReference>
<feature type="transmembrane region" description="Helical" evidence="1">
    <location>
        <begin position="879"/>
        <end position="899"/>
    </location>
</feature>
<evidence type="ECO:0000256" key="1">
    <source>
        <dbReference type="SAM" id="Phobius"/>
    </source>
</evidence>
<dbReference type="Gene3D" id="1.20.1640.10">
    <property type="entry name" value="Multidrug efflux transporter AcrB transmembrane domain"/>
    <property type="match status" value="2"/>
</dbReference>
<sequence length="1068" mass="118076">MWFTRVSINNPVFATMVMAAIMVLGLFSYQRLSIEQMPDVSIPVAVVRTPYPGASAEAVEQEVTRRIEEAVNTVSGIRTIRSGSQLGFSWVVAEFELDVDIKTAIQDVRDKVAEARRTFNRDVGEPTVSRADNDNDQPVVYLTMQSDVRSLREVSDLAEDLVAKRLQGAPGVGNVEVNGSVQRELAIRLKPEMMAAYGVGIDQIIAAVRVENQDAPAGSLISDKMERVVRVQGKIKSPQEFERIIVARRGTGANTTAVTLGQLADVRDTQREENSLATMDGKRAISIQIRKTRGANTIEMAAAIRKQIESLKKTLPADVKLEVSFDRSEFIRDSVDNVKHTIIEGALLTVLIVFLFLHSWRSTVITGLTLPISVFATFIAMNAFGFTINFITLLALSLSIGVLIDDAIVVRENIVRHLKMGKTHRQAALEATQEIGLAVMATTFTIVAVFVPVAFMGGIIGKFFYQFGITVVVAVMVSLFVSFTLDPMLSSVWKDPPSAWMQRGPLGWVLRQQDRFMDWLHAKYDAILRWAFKTDYRKLWIPTYSFHEKRFRRATIRNRGIVLWMALLTLAAAFGLLAAGLVKSEFVPQTDEGWTSLRIQTPVGSSLAYTTSKAEQVEAALKDYPEIKRLSKSVWRNSAWFEIQLVDKKKRSKSQKQMDDEFRNRLKRIAGLEVNIGWNRPIRIFAQGSDIKELDRISQEVIAKIKEVKGTVDVESSFKPTSPALDIVVNRELASDMGVSMQQIGLTTRALLAGELAGQWEGPDGENHQILIRLPRDERTGIADLDKIYVASYSFNADATPRMVPLRQIAEFRPSLSERTIERRNLQRQIQIWGGVGSGATSGEVLAEVRKITSSTALPPGYRFDYGGDGEMMQESGKYAVIALGIAVIFIYLVLASQFGSFLQPLAIMASLPLSLIGVFLALMIFKSTLNIFSVIGFIMLMGLVTKNAILLVDFTNQGIREGKDRYTAILDAGQVRLRPILMTTAAMVFGMLPLALALGAGSEQQSPMAHAVIGGIITSTALTLVVVPVLFTYFDTLGRKATQWITKGETVDSHRAPTAALPAEGDD</sequence>
<feature type="transmembrane region" description="Helical" evidence="1">
    <location>
        <begin position="1009"/>
        <end position="1035"/>
    </location>
</feature>
<dbReference type="InterPro" id="IPR001036">
    <property type="entry name" value="Acrflvin-R"/>
</dbReference>
<feature type="transmembrane region" description="Helical" evidence="1">
    <location>
        <begin position="338"/>
        <end position="357"/>
    </location>
</feature>
<feature type="transmembrane region" description="Helical" evidence="1">
    <location>
        <begin position="12"/>
        <end position="29"/>
    </location>
</feature>
<dbReference type="EMBL" id="CP053069">
    <property type="protein sequence ID" value="QJR12350.1"/>
    <property type="molecule type" value="Genomic_DNA"/>
</dbReference>
<keyword evidence="3" id="KW-1185">Reference proteome</keyword>
<feature type="transmembrane region" description="Helical" evidence="1">
    <location>
        <begin position="364"/>
        <end position="384"/>
    </location>
</feature>
<feature type="transmembrane region" description="Helical" evidence="1">
    <location>
        <begin position="561"/>
        <end position="582"/>
    </location>
</feature>
<dbReference type="KEGG" id="uru:DSM104443_03436"/>
<dbReference type="GO" id="GO:0005886">
    <property type="term" value="C:plasma membrane"/>
    <property type="evidence" value="ECO:0007669"/>
    <property type="project" value="TreeGrafter"/>
</dbReference>
<dbReference type="PANTHER" id="PTHR32063">
    <property type="match status" value="1"/>
</dbReference>
<proteinExistence type="predicted"/>
<accession>A0A6M4GYK1</accession>
<dbReference type="Gene3D" id="3.30.2090.10">
    <property type="entry name" value="Multidrug efflux transporter AcrB TolC docking domain, DN and DC subdomains"/>
    <property type="match status" value="2"/>
</dbReference>
<feature type="transmembrane region" description="Helical" evidence="1">
    <location>
        <begin position="932"/>
        <end position="955"/>
    </location>
</feature>
<feature type="transmembrane region" description="Helical" evidence="1">
    <location>
        <begin position="390"/>
        <end position="414"/>
    </location>
</feature>
<dbReference type="PANTHER" id="PTHR32063:SF0">
    <property type="entry name" value="SWARMING MOTILITY PROTEIN SWRC"/>
    <property type="match status" value="1"/>
</dbReference>
<feature type="transmembrane region" description="Helical" evidence="1">
    <location>
        <begin position="976"/>
        <end position="997"/>
    </location>
</feature>
<dbReference type="Gene3D" id="3.30.70.1320">
    <property type="entry name" value="Multidrug efflux transporter AcrB pore domain like"/>
    <property type="match status" value="1"/>
</dbReference>
<dbReference type="Gene3D" id="3.30.70.1440">
    <property type="entry name" value="Multidrug efflux transporter AcrB pore domain"/>
    <property type="match status" value="1"/>
</dbReference>
<dbReference type="PRINTS" id="PR00702">
    <property type="entry name" value="ACRIFLAVINRP"/>
</dbReference>
<feature type="transmembrane region" description="Helical" evidence="1">
    <location>
        <begin position="906"/>
        <end position="926"/>
    </location>
</feature>
<organism evidence="2 3">
    <name type="scientific">Usitatibacter rugosus</name>
    <dbReference type="NCBI Taxonomy" id="2732067"/>
    <lineage>
        <taxon>Bacteria</taxon>
        <taxon>Pseudomonadati</taxon>
        <taxon>Pseudomonadota</taxon>
        <taxon>Betaproteobacteria</taxon>
        <taxon>Nitrosomonadales</taxon>
        <taxon>Usitatibacteraceae</taxon>
        <taxon>Usitatibacter</taxon>
    </lineage>
</organism>
<keyword evidence="1" id="KW-1133">Transmembrane helix</keyword>
<name>A0A6M4GYK1_9PROT</name>
<feature type="transmembrane region" description="Helical" evidence="1">
    <location>
        <begin position="463"/>
        <end position="485"/>
    </location>
</feature>
<keyword evidence="1" id="KW-0472">Membrane</keyword>
<dbReference type="Proteomes" id="UP000501534">
    <property type="component" value="Chromosome"/>
</dbReference>
<gene>
    <name evidence="2" type="primary">mdtC_4</name>
    <name evidence="2" type="ORF">DSM104443_03436</name>
</gene>
<reference evidence="2 3" key="1">
    <citation type="submission" date="2020-04" db="EMBL/GenBank/DDBJ databases">
        <title>Usitatibacter rugosus gen. nov., sp. nov. and Usitatibacter palustris sp. nov., novel members of Usitatibacteraceae fam. nov. within the order Nitrosomonadales isolated from soil.</title>
        <authorList>
            <person name="Huber K.J."/>
            <person name="Neumann-Schaal M."/>
            <person name="Geppert A."/>
            <person name="Luckner M."/>
            <person name="Wanner G."/>
            <person name="Overmann J."/>
        </authorList>
    </citation>
    <scope>NUCLEOTIDE SEQUENCE [LARGE SCALE GENOMIC DNA]</scope>
    <source>
        <strain evidence="2 3">0125_3</strain>
    </source>
</reference>
<dbReference type="Pfam" id="PF00873">
    <property type="entry name" value="ACR_tran"/>
    <property type="match status" value="1"/>
</dbReference>
<dbReference type="RefSeq" id="WP_171094479.1">
    <property type="nucleotide sequence ID" value="NZ_CP053069.1"/>
</dbReference>
<protein>
    <submittedName>
        <fullName evidence="2">Multidrug resistance protein MdtC</fullName>
    </submittedName>
</protein>
<evidence type="ECO:0000313" key="2">
    <source>
        <dbReference type="EMBL" id="QJR12350.1"/>
    </source>
</evidence>
<dbReference type="SUPFAM" id="SSF82866">
    <property type="entry name" value="Multidrug efflux transporter AcrB transmembrane domain"/>
    <property type="match status" value="2"/>
</dbReference>
<keyword evidence="1" id="KW-0812">Transmembrane</keyword>
<evidence type="ECO:0000313" key="3">
    <source>
        <dbReference type="Proteomes" id="UP000501534"/>
    </source>
</evidence>
<dbReference type="GO" id="GO:0042910">
    <property type="term" value="F:xenobiotic transmembrane transporter activity"/>
    <property type="evidence" value="ECO:0007669"/>
    <property type="project" value="TreeGrafter"/>
</dbReference>
<dbReference type="InterPro" id="IPR027463">
    <property type="entry name" value="AcrB_DN_DC_subdom"/>
</dbReference>
<dbReference type="AlphaFoldDB" id="A0A6M4GYK1"/>
<feature type="transmembrane region" description="Helical" evidence="1">
    <location>
        <begin position="435"/>
        <end position="457"/>
    </location>
</feature>
<dbReference type="SUPFAM" id="SSF82714">
    <property type="entry name" value="Multidrug efflux transporter AcrB TolC docking domain, DN and DC subdomains"/>
    <property type="match status" value="2"/>
</dbReference>